<reference evidence="1" key="1">
    <citation type="submission" date="2023-10" db="EMBL/GenBank/DDBJ databases">
        <title>Genome assemblies of two species of porcelain crab, Petrolisthes cinctipes and Petrolisthes manimaculis (Anomura: Porcellanidae).</title>
        <authorList>
            <person name="Angst P."/>
        </authorList>
    </citation>
    <scope>NUCLEOTIDE SEQUENCE</scope>
    <source>
        <strain evidence="1">PB745_01</strain>
        <tissue evidence="1">Gill</tissue>
    </source>
</reference>
<keyword evidence="2" id="KW-1185">Reference proteome</keyword>
<sequence length="156" mass="17580">MTPSDDFYNIPLSRVIEKAQRVKQGAASPTTEEFDSSNFVNLSMLKRVESLKGNLKPLSEYLEFVHDILSINEDQPPKELLQKVNAKETPLVFVDANPTYSLDALPNLIFTYNGKGISVTGEMDVHHFWAGNVWRKEVLCTLTNHTLLDILSTLKS</sequence>
<organism evidence="1 2">
    <name type="scientific">Petrolisthes cinctipes</name>
    <name type="common">Flat porcelain crab</name>
    <dbReference type="NCBI Taxonomy" id="88211"/>
    <lineage>
        <taxon>Eukaryota</taxon>
        <taxon>Metazoa</taxon>
        <taxon>Ecdysozoa</taxon>
        <taxon>Arthropoda</taxon>
        <taxon>Crustacea</taxon>
        <taxon>Multicrustacea</taxon>
        <taxon>Malacostraca</taxon>
        <taxon>Eumalacostraca</taxon>
        <taxon>Eucarida</taxon>
        <taxon>Decapoda</taxon>
        <taxon>Pleocyemata</taxon>
        <taxon>Anomura</taxon>
        <taxon>Galatheoidea</taxon>
        <taxon>Porcellanidae</taxon>
        <taxon>Petrolisthes</taxon>
    </lineage>
</organism>
<proteinExistence type="predicted"/>
<evidence type="ECO:0000313" key="2">
    <source>
        <dbReference type="Proteomes" id="UP001286313"/>
    </source>
</evidence>
<dbReference type="EMBL" id="JAWQEG010009352">
    <property type="protein sequence ID" value="KAK3848795.1"/>
    <property type="molecule type" value="Genomic_DNA"/>
</dbReference>
<comment type="caution">
    <text evidence="1">The sequence shown here is derived from an EMBL/GenBank/DDBJ whole genome shotgun (WGS) entry which is preliminary data.</text>
</comment>
<name>A0AAE1BE94_PETCI</name>
<dbReference type="Proteomes" id="UP001286313">
    <property type="component" value="Unassembled WGS sequence"/>
</dbReference>
<gene>
    <name evidence="1" type="ORF">Pcinc_044429</name>
</gene>
<evidence type="ECO:0000313" key="1">
    <source>
        <dbReference type="EMBL" id="KAK3848795.1"/>
    </source>
</evidence>
<protein>
    <submittedName>
        <fullName evidence="1">Uncharacterized protein</fullName>
    </submittedName>
</protein>
<dbReference type="AlphaFoldDB" id="A0AAE1BE94"/>
<accession>A0AAE1BE94</accession>